<dbReference type="Gene3D" id="2.60.40.2340">
    <property type="match status" value="1"/>
</dbReference>
<dbReference type="RefSeq" id="WP_121064536.1">
    <property type="nucleotide sequence ID" value="NZ_RBIQ01000007.1"/>
</dbReference>
<keyword evidence="2" id="KW-1185">Reference proteome</keyword>
<protein>
    <submittedName>
        <fullName evidence="1">Uncharacterized protein</fullName>
    </submittedName>
</protein>
<sequence length="565" mass="63340">MKKLFKIYSIVLAIFIVGCTENPLEDVEGSAWKKERNIISILVEGQIGTAAIEREFEDAKINIYAKIENIADISKVEIKDIELSYGSSTINSKGTTLDLTSGTSTISVVSGAGKTLEWEVSLLPFKSDLEGSWYVGDVRMYCDMFTWETWGWEKNESIFGYLPELGPEWDNEIIFTVEGADEKGNPFGAYEHTGGNDGLFGNFGDTAKSWNFNERFRKIPMGTGTWLRDFERNMVIITDENRVQHELELEVLADTGEVVLKSELPYLADQFNWTDTDWSYEELSHMSNPMWYVLTKERVLQTGNSITGLGVKDQVGDTVIDNDAKEITVTIEDNGADISMIALENLGISFGASANVSEGETLDFSTNNESTITVTSEIGESTTWTIKLQIDLDLSDVSIAGTWTINEIGVYSDLFTWETWGWEKNELLNNYLPSAGKELDNTITFVVEGVNGENPYGTFENNAGADSEYGDFVSDDTSWPETDFNSRFRKVPTESGTWELVGETVTIIDNEGAEFVLTLEVKTGTEIALTSEIEFLADLFSWDNTNYSYEETAHMSKKMWYNLSK</sequence>
<dbReference type="PROSITE" id="PS51257">
    <property type="entry name" value="PROKAR_LIPOPROTEIN"/>
    <property type="match status" value="1"/>
</dbReference>
<proteinExistence type="predicted"/>
<gene>
    <name evidence="1" type="ORF">CLV91_0994</name>
</gene>
<accession>A0A495EED8</accession>
<dbReference type="EMBL" id="RBIQ01000007">
    <property type="protein sequence ID" value="RKR14913.1"/>
    <property type="molecule type" value="Genomic_DNA"/>
</dbReference>
<dbReference type="AlphaFoldDB" id="A0A495EED8"/>
<reference evidence="1 2" key="1">
    <citation type="submission" date="2018-10" db="EMBL/GenBank/DDBJ databases">
        <title>Genomic Encyclopedia of Archaeal and Bacterial Type Strains, Phase II (KMG-II): from individual species to whole genera.</title>
        <authorList>
            <person name="Goeker M."/>
        </authorList>
    </citation>
    <scope>NUCLEOTIDE SEQUENCE [LARGE SCALE GENOMIC DNA]</scope>
    <source>
        <strain evidence="1 2">DSM 25230</strain>
    </source>
</reference>
<dbReference type="OrthoDB" id="646864at2"/>
<evidence type="ECO:0000313" key="2">
    <source>
        <dbReference type="Proteomes" id="UP000269412"/>
    </source>
</evidence>
<dbReference type="Proteomes" id="UP000269412">
    <property type="component" value="Unassembled WGS sequence"/>
</dbReference>
<organism evidence="1 2">
    <name type="scientific">Maribacter vaceletii</name>
    <dbReference type="NCBI Taxonomy" id="1206816"/>
    <lineage>
        <taxon>Bacteria</taxon>
        <taxon>Pseudomonadati</taxon>
        <taxon>Bacteroidota</taxon>
        <taxon>Flavobacteriia</taxon>
        <taxon>Flavobacteriales</taxon>
        <taxon>Flavobacteriaceae</taxon>
        <taxon>Maribacter</taxon>
    </lineage>
</organism>
<name>A0A495EED8_9FLAO</name>
<evidence type="ECO:0000313" key="1">
    <source>
        <dbReference type="EMBL" id="RKR14913.1"/>
    </source>
</evidence>
<comment type="caution">
    <text evidence="1">The sequence shown here is derived from an EMBL/GenBank/DDBJ whole genome shotgun (WGS) entry which is preliminary data.</text>
</comment>